<dbReference type="GO" id="GO:0005794">
    <property type="term" value="C:Golgi apparatus"/>
    <property type="evidence" value="ECO:0007669"/>
    <property type="project" value="EnsemblFungi"/>
</dbReference>
<name>H2ASG4_KAZAF</name>
<keyword evidence="2" id="KW-0812">Transmembrane</keyword>
<dbReference type="KEGG" id="kaf:KAFR_0C03220"/>
<dbReference type="InterPro" id="IPR039765">
    <property type="entry name" value="Yip5/YIPF1/YIPF2"/>
</dbReference>
<accession>H2ASG4</accession>
<protein>
    <recommendedName>
        <fullName evidence="5">Protein YIP</fullName>
    </recommendedName>
</protein>
<sequence length="308" mass="34948">MPSHNNKADVLLNIDDDLDGVDDFLSEEPNPFEDDRPILSDEAPELNQDKSSANVHNTDFGTMRTIPPSYDETIAIDNENNGNISNSDRGNLPPGFVNFYSQYFQLSTETFKKRLLASLKFKPSIFSISNQKEIFGAVWITLSIILLKFIFPALISLIYDGIILGLKINAGNRNENFISLVHCFWLFGVYTFVIPLLSLQFIARDENSSIGENSKSPVGLITIYGYCNTTWVFVFPILDILKRFDSARYVTICEWVVAALGWLKMIHFMYFQICYERQGDASPKLTTSLLAVIALHTIFCVLVMLFLY</sequence>
<dbReference type="GO" id="GO:0031267">
    <property type="term" value="F:small GTPase binding"/>
    <property type="evidence" value="ECO:0007669"/>
    <property type="project" value="EnsemblFungi"/>
</dbReference>
<keyword evidence="2" id="KW-0472">Membrane</keyword>
<proteinExistence type="predicted"/>
<keyword evidence="2" id="KW-1133">Transmembrane helix</keyword>
<dbReference type="STRING" id="1071382.H2ASG4"/>
<dbReference type="OrthoDB" id="10256463at2759"/>
<dbReference type="eggNOG" id="KOG3114">
    <property type="taxonomic scope" value="Eukaryota"/>
</dbReference>
<feature type="transmembrane region" description="Helical" evidence="2">
    <location>
        <begin position="253"/>
        <end position="273"/>
    </location>
</feature>
<feature type="region of interest" description="Disordered" evidence="1">
    <location>
        <begin position="19"/>
        <end position="58"/>
    </location>
</feature>
<gene>
    <name evidence="3" type="primary">KAFR0C03220</name>
    <name evidence="3" type="ORF">KAFR_0C03220</name>
</gene>
<keyword evidence="4" id="KW-1185">Reference proteome</keyword>
<dbReference type="PANTHER" id="PTHR12822:SF2">
    <property type="entry name" value="PROTEIN YIPF"/>
    <property type="match status" value="1"/>
</dbReference>
<feature type="transmembrane region" description="Helical" evidence="2">
    <location>
        <begin position="285"/>
        <end position="307"/>
    </location>
</feature>
<dbReference type="GO" id="GO:0016192">
    <property type="term" value="P:vesicle-mediated transport"/>
    <property type="evidence" value="ECO:0007669"/>
    <property type="project" value="InterPro"/>
</dbReference>
<feature type="compositionally biased region" description="Polar residues" evidence="1">
    <location>
        <begin position="49"/>
        <end position="58"/>
    </location>
</feature>
<dbReference type="FunCoup" id="H2ASG4">
    <property type="interactions" value="339"/>
</dbReference>
<feature type="transmembrane region" description="Helical" evidence="2">
    <location>
        <begin position="134"/>
        <end position="159"/>
    </location>
</feature>
<evidence type="ECO:0000313" key="4">
    <source>
        <dbReference type="Proteomes" id="UP000005220"/>
    </source>
</evidence>
<evidence type="ECO:0000256" key="2">
    <source>
        <dbReference type="SAM" id="Phobius"/>
    </source>
</evidence>
<dbReference type="RefSeq" id="XP_003956449.1">
    <property type="nucleotide sequence ID" value="XM_003956400.1"/>
</dbReference>
<dbReference type="EMBL" id="HE650823">
    <property type="protein sequence ID" value="CCF57314.1"/>
    <property type="molecule type" value="Genomic_DNA"/>
</dbReference>
<reference evidence="3 4" key="1">
    <citation type="journal article" date="2011" name="Proc. Natl. Acad. Sci. U.S.A.">
        <title>Evolutionary erosion of yeast sex chromosomes by mating-type switching accidents.</title>
        <authorList>
            <person name="Gordon J.L."/>
            <person name="Armisen D."/>
            <person name="Proux-Wera E."/>
            <person name="Oheigeartaigh S.S."/>
            <person name="Byrne K.P."/>
            <person name="Wolfe K.H."/>
        </authorList>
    </citation>
    <scope>NUCLEOTIDE SEQUENCE [LARGE SCALE GENOMIC DNA]</scope>
    <source>
        <strain evidence="4">ATCC 22294 / BCRC 22015 / CBS 2517 / CECT 1963 / NBRC 1671 / NRRL Y-8276</strain>
    </source>
</reference>
<dbReference type="GeneID" id="13885233"/>
<dbReference type="PANTHER" id="PTHR12822">
    <property type="entry name" value="PROTEIN YIPF"/>
    <property type="match status" value="1"/>
</dbReference>
<evidence type="ECO:0000256" key="1">
    <source>
        <dbReference type="SAM" id="MobiDB-lite"/>
    </source>
</evidence>
<feature type="compositionally biased region" description="Acidic residues" evidence="1">
    <location>
        <begin position="19"/>
        <end position="32"/>
    </location>
</feature>
<dbReference type="HOGENOM" id="CLU_061845_0_0_1"/>
<evidence type="ECO:0008006" key="5">
    <source>
        <dbReference type="Google" id="ProtNLM"/>
    </source>
</evidence>
<evidence type="ECO:0000313" key="3">
    <source>
        <dbReference type="EMBL" id="CCF57314.1"/>
    </source>
</evidence>
<dbReference type="InParanoid" id="H2ASG4"/>
<dbReference type="AlphaFoldDB" id="H2ASG4"/>
<feature type="transmembrane region" description="Helical" evidence="2">
    <location>
        <begin position="223"/>
        <end position="241"/>
    </location>
</feature>
<organism evidence="3 4">
    <name type="scientific">Kazachstania africana (strain ATCC 22294 / BCRC 22015 / CBS 2517 / CECT 1963 / NBRC 1671 / NRRL Y-8276)</name>
    <name type="common">Yeast</name>
    <name type="synonym">Kluyveromyces africanus</name>
    <dbReference type="NCBI Taxonomy" id="1071382"/>
    <lineage>
        <taxon>Eukaryota</taxon>
        <taxon>Fungi</taxon>
        <taxon>Dikarya</taxon>
        <taxon>Ascomycota</taxon>
        <taxon>Saccharomycotina</taxon>
        <taxon>Saccharomycetes</taxon>
        <taxon>Saccharomycetales</taxon>
        <taxon>Saccharomycetaceae</taxon>
        <taxon>Kazachstania</taxon>
    </lineage>
</organism>
<feature type="transmembrane region" description="Helical" evidence="2">
    <location>
        <begin position="180"/>
        <end position="203"/>
    </location>
</feature>
<dbReference type="Proteomes" id="UP000005220">
    <property type="component" value="Chromosome 3"/>
</dbReference>